<dbReference type="Proteomes" id="UP000036681">
    <property type="component" value="Unplaced"/>
</dbReference>
<dbReference type="WBParaSite" id="ALUE_0001481801-mRNA-1">
    <property type="protein sequence ID" value="ALUE_0001481801-mRNA-1"/>
    <property type="gene ID" value="ALUE_0001481801"/>
</dbReference>
<evidence type="ECO:0000313" key="2">
    <source>
        <dbReference type="WBParaSite" id="ALUE_0001481801-mRNA-1"/>
    </source>
</evidence>
<dbReference type="AlphaFoldDB" id="A0A0M3IB03"/>
<reference evidence="2" key="1">
    <citation type="submission" date="2017-02" db="UniProtKB">
        <authorList>
            <consortium name="WormBaseParasite"/>
        </authorList>
    </citation>
    <scope>IDENTIFICATION</scope>
</reference>
<keyword evidence="1" id="KW-1185">Reference proteome</keyword>
<sequence length="114" mass="12865">LQQPFSVVRTHLDESLNNGLAYLDSSNGTNAADRLTLRLSDLRFLFHSDILKVYTNEYSIHDLSALTQCGYTKPHLHSSKSTAYIPNLFPIFRELYVLYLLSVAIGNEAVVIFS</sequence>
<proteinExistence type="predicted"/>
<evidence type="ECO:0000313" key="1">
    <source>
        <dbReference type="Proteomes" id="UP000036681"/>
    </source>
</evidence>
<accession>A0A0M3IB03</accession>
<name>A0A0M3IB03_ASCLU</name>
<protein>
    <submittedName>
        <fullName evidence="2">Reverse transcriptase domain-containing protein</fullName>
    </submittedName>
</protein>
<organism evidence="1 2">
    <name type="scientific">Ascaris lumbricoides</name>
    <name type="common">Giant roundworm</name>
    <dbReference type="NCBI Taxonomy" id="6252"/>
    <lineage>
        <taxon>Eukaryota</taxon>
        <taxon>Metazoa</taxon>
        <taxon>Ecdysozoa</taxon>
        <taxon>Nematoda</taxon>
        <taxon>Chromadorea</taxon>
        <taxon>Rhabditida</taxon>
        <taxon>Spirurina</taxon>
        <taxon>Ascaridomorpha</taxon>
        <taxon>Ascaridoidea</taxon>
        <taxon>Ascarididae</taxon>
        <taxon>Ascaris</taxon>
    </lineage>
</organism>